<dbReference type="EMBL" id="JAGINS010000001">
    <property type="protein sequence ID" value="MBP2363146.1"/>
    <property type="molecule type" value="Genomic_DNA"/>
</dbReference>
<dbReference type="RefSeq" id="WP_209471132.1">
    <property type="nucleotide sequence ID" value="NZ_BMWJ01000013.1"/>
</dbReference>
<feature type="domain" description="BioF2-like acetyltransferase" evidence="1">
    <location>
        <begin position="177"/>
        <end position="319"/>
    </location>
</feature>
<comment type="caution">
    <text evidence="2">The sequence shown here is derived from an EMBL/GenBank/DDBJ whole genome shotgun (WGS) entry which is preliminary data.</text>
</comment>
<dbReference type="InterPro" id="IPR038740">
    <property type="entry name" value="BioF2-like_GNAT_dom"/>
</dbReference>
<keyword evidence="3" id="KW-1185">Reference proteome</keyword>
<evidence type="ECO:0000313" key="2">
    <source>
        <dbReference type="EMBL" id="MBP2363146.1"/>
    </source>
</evidence>
<dbReference type="SUPFAM" id="SSF55729">
    <property type="entry name" value="Acyl-CoA N-acyltransferases (Nat)"/>
    <property type="match status" value="1"/>
</dbReference>
<dbReference type="InterPro" id="IPR016181">
    <property type="entry name" value="Acyl_CoA_acyltransferase"/>
</dbReference>
<sequence>MTSDRDGRLTVTLCRDLREFSALAAEWDALHRRCPTATPFQSHAWLHSWWLSYGVPGRLRIVLARRGERLVGAAPLMLAHRPMPLLVPMGGAISDFFDILVDGACTHDAVAALERGLDRAAVHTVIDLREVRPDASAQLLFALWPGARSRLTDSTCMELPALPITALIERMPGARGQRVRAKLRKTDAAGIECRAVTGHRVAAAVDTLLRLHALQWRGRGVNAEHLRPRFRAHLVRSTRRMVRDGEASLREFLLDGEVVAADLSLRSALLTGGYLYGADPRLRERKVDVSSMLLREVAEQAAGTGSSALSLLRGSEPYKNHWAPVAVVNQRLLLARSVLEPLLRLRESQVVVRDRAAETVKTRFPAARDWRGRLSGLPSSGLLAMGRN</sequence>
<organism evidence="2 3">
    <name type="scientific">Streptomyces clavifer</name>
    <dbReference type="NCBI Taxonomy" id="68188"/>
    <lineage>
        <taxon>Bacteria</taxon>
        <taxon>Bacillati</taxon>
        <taxon>Actinomycetota</taxon>
        <taxon>Actinomycetes</taxon>
        <taxon>Kitasatosporales</taxon>
        <taxon>Streptomycetaceae</taxon>
        <taxon>Streptomyces</taxon>
    </lineage>
</organism>
<accession>A0ABS4VH55</accession>
<protein>
    <submittedName>
        <fullName evidence="2">CelD/BcsL family acetyltransferase involved in cellulose biosynthesis</fullName>
    </submittedName>
</protein>
<evidence type="ECO:0000259" key="1">
    <source>
        <dbReference type="Pfam" id="PF13480"/>
    </source>
</evidence>
<gene>
    <name evidence="2" type="ORF">JOF59_005546</name>
</gene>
<proteinExistence type="predicted"/>
<evidence type="ECO:0000313" key="3">
    <source>
        <dbReference type="Proteomes" id="UP001519311"/>
    </source>
</evidence>
<name>A0ABS4VH55_9ACTN</name>
<dbReference type="Pfam" id="PF13480">
    <property type="entry name" value="Acetyltransf_6"/>
    <property type="match status" value="1"/>
</dbReference>
<reference evidence="2 3" key="1">
    <citation type="submission" date="2021-03" db="EMBL/GenBank/DDBJ databases">
        <title>Sequencing the genomes of 1000 actinobacteria strains.</title>
        <authorList>
            <person name="Klenk H.-P."/>
        </authorList>
    </citation>
    <scope>NUCLEOTIDE SEQUENCE [LARGE SCALE GENOMIC DNA]</scope>
    <source>
        <strain evidence="2 3">DSM 40843</strain>
    </source>
</reference>
<dbReference type="Proteomes" id="UP001519311">
    <property type="component" value="Unassembled WGS sequence"/>
</dbReference>